<sequence length="240" mass="25183">MPASLVSSTLAVAAIAAGALVSNAGLASAAPAGCQIIGTAPIGFNVDSTRVTIYTDKYPAVFATFQGHRTADGFQYLQPSNEPELFDFVSCQTTIPEGYGKGSSLVQSGYIASRKAPGYCLTATSLTGNDERIVSKPCNFIDGAPSKHSSFQFSLNSFFNYHVIDFLGKATPGPAPSGTDTYGFPFGKSGSGYRYTIQGNPGEADSFLRLSYDPQSPNPGTVADLAFNKAWTGNIDAQPQ</sequence>
<proteinExistence type="predicted"/>
<name>A0A5C3FAC9_9BASI</name>
<keyword evidence="1" id="KW-0732">Signal</keyword>
<accession>A0A5C3FAC9</accession>
<gene>
    <name evidence="2" type="ORF">PSFLO_06876</name>
</gene>
<protein>
    <submittedName>
        <fullName evidence="2">Uncharacterized protein</fullName>
    </submittedName>
</protein>
<dbReference type="EMBL" id="OOIP01000027">
    <property type="protein sequence ID" value="SPO41394.1"/>
    <property type="molecule type" value="Genomic_DNA"/>
</dbReference>
<dbReference type="AlphaFoldDB" id="A0A5C3FAC9"/>
<evidence type="ECO:0000313" key="2">
    <source>
        <dbReference type="EMBL" id="SPO41394.1"/>
    </source>
</evidence>
<feature type="signal peptide" evidence="1">
    <location>
        <begin position="1"/>
        <end position="29"/>
    </location>
</feature>
<feature type="chain" id="PRO_5023133830" evidence="1">
    <location>
        <begin position="30"/>
        <end position="240"/>
    </location>
</feature>
<evidence type="ECO:0000256" key="1">
    <source>
        <dbReference type="SAM" id="SignalP"/>
    </source>
</evidence>
<organism evidence="2 3">
    <name type="scientific">Pseudozyma flocculosa</name>
    <dbReference type="NCBI Taxonomy" id="84751"/>
    <lineage>
        <taxon>Eukaryota</taxon>
        <taxon>Fungi</taxon>
        <taxon>Dikarya</taxon>
        <taxon>Basidiomycota</taxon>
        <taxon>Ustilaginomycotina</taxon>
        <taxon>Ustilaginomycetes</taxon>
        <taxon>Ustilaginales</taxon>
        <taxon>Ustilaginaceae</taxon>
        <taxon>Pseudozyma</taxon>
    </lineage>
</organism>
<keyword evidence="3" id="KW-1185">Reference proteome</keyword>
<dbReference type="Proteomes" id="UP000323386">
    <property type="component" value="Unassembled WGS sequence"/>
</dbReference>
<reference evidence="2 3" key="1">
    <citation type="submission" date="2018-03" db="EMBL/GenBank/DDBJ databases">
        <authorList>
            <person name="Guldener U."/>
        </authorList>
    </citation>
    <scope>NUCLEOTIDE SEQUENCE [LARGE SCALE GENOMIC DNA]</scope>
    <source>
        <strain evidence="2 3">DAOM196992</strain>
    </source>
</reference>
<evidence type="ECO:0000313" key="3">
    <source>
        <dbReference type="Proteomes" id="UP000323386"/>
    </source>
</evidence>